<comment type="caution">
    <text evidence="1">The sequence shown here is derived from an EMBL/GenBank/DDBJ whole genome shotgun (WGS) entry which is preliminary data.</text>
</comment>
<evidence type="ECO:0000313" key="1">
    <source>
        <dbReference type="EMBL" id="RGC12435.1"/>
    </source>
</evidence>
<organism evidence="1 2">
    <name type="scientific">Clostridium innocuum</name>
    <dbReference type="NCBI Taxonomy" id="1522"/>
    <lineage>
        <taxon>Bacteria</taxon>
        <taxon>Bacillati</taxon>
        <taxon>Bacillota</taxon>
        <taxon>Clostridia</taxon>
        <taxon>Eubacteriales</taxon>
        <taxon>Clostridiaceae</taxon>
        <taxon>Clostridium</taxon>
    </lineage>
</organism>
<dbReference type="OrthoDB" id="1654298at2"/>
<protein>
    <submittedName>
        <fullName evidence="1">DUF4177 domain-containing protein</fullName>
    </submittedName>
</protein>
<gene>
    <name evidence="1" type="ORF">DXA38_17065</name>
</gene>
<proteinExistence type="predicted"/>
<dbReference type="RefSeq" id="WP_117444232.1">
    <property type="nucleotide sequence ID" value="NZ_JAJFEN010000025.1"/>
</dbReference>
<sequence length="65" mass="7358">MKQYDFVNRSYHMKDMVMIATTKHRSIIAAYAARGYEFINMIPAEVSATGCIRKIDLAISKEADA</sequence>
<dbReference type="AlphaFoldDB" id="A0A3E2VNQ9"/>
<name>A0A3E2VNQ9_CLOIN</name>
<evidence type="ECO:0000313" key="2">
    <source>
        <dbReference type="Proteomes" id="UP000260025"/>
    </source>
</evidence>
<accession>A0A3E2VNQ9</accession>
<dbReference type="Proteomes" id="UP000260025">
    <property type="component" value="Unassembled WGS sequence"/>
</dbReference>
<reference evidence="1 2" key="1">
    <citation type="submission" date="2018-08" db="EMBL/GenBank/DDBJ databases">
        <title>A genome reference for cultivated species of the human gut microbiota.</title>
        <authorList>
            <person name="Zou Y."/>
            <person name="Xue W."/>
            <person name="Luo G."/>
        </authorList>
    </citation>
    <scope>NUCLEOTIDE SEQUENCE [LARGE SCALE GENOMIC DNA]</scope>
    <source>
        <strain evidence="1 2">OF01-2LB</strain>
    </source>
</reference>
<dbReference type="EMBL" id="QVEV01000031">
    <property type="protein sequence ID" value="RGC12435.1"/>
    <property type="molecule type" value="Genomic_DNA"/>
</dbReference>